<dbReference type="Proteomes" id="UP001187531">
    <property type="component" value="Unassembled WGS sequence"/>
</dbReference>
<reference evidence="1" key="1">
    <citation type="submission" date="2023-07" db="EMBL/GenBank/DDBJ databases">
        <title>Chromosome-level genome assembly of Artemia franciscana.</title>
        <authorList>
            <person name="Jo E."/>
        </authorList>
    </citation>
    <scope>NUCLEOTIDE SEQUENCE</scope>
    <source>
        <tissue evidence="1">Whole body</tissue>
    </source>
</reference>
<keyword evidence="2" id="KW-1185">Reference proteome</keyword>
<dbReference type="AlphaFoldDB" id="A0AA88L2Y5"/>
<accession>A0AA88L2Y5</accession>
<feature type="non-terminal residue" evidence="1">
    <location>
        <position position="1"/>
    </location>
</feature>
<sequence length="50" mass="5576">SNVYGRRGSFYPSFNSSRCCPVVNFPPGNCLKLHTSCRLLQKTLIAKSVK</sequence>
<protein>
    <submittedName>
        <fullName evidence="1">Uncharacterized protein</fullName>
    </submittedName>
</protein>
<evidence type="ECO:0000313" key="1">
    <source>
        <dbReference type="EMBL" id="KAK2714537.1"/>
    </source>
</evidence>
<dbReference type="EMBL" id="JAVRJZ010000013">
    <property type="protein sequence ID" value="KAK2714537.1"/>
    <property type="molecule type" value="Genomic_DNA"/>
</dbReference>
<proteinExistence type="predicted"/>
<comment type="caution">
    <text evidence="1">The sequence shown here is derived from an EMBL/GenBank/DDBJ whole genome shotgun (WGS) entry which is preliminary data.</text>
</comment>
<gene>
    <name evidence="1" type="ORF">QYM36_008933</name>
</gene>
<evidence type="ECO:0000313" key="2">
    <source>
        <dbReference type="Proteomes" id="UP001187531"/>
    </source>
</evidence>
<name>A0AA88L2Y5_ARTSF</name>
<organism evidence="1 2">
    <name type="scientific">Artemia franciscana</name>
    <name type="common">Brine shrimp</name>
    <name type="synonym">Artemia sanfranciscana</name>
    <dbReference type="NCBI Taxonomy" id="6661"/>
    <lineage>
        <taxon>Eukaryota</taxon>
        <taxon>Metazoa</taxon>
        <taxon>Ecdysozoa</taxon>
        <taxon>Arthropoda</taxon>
        <taxon>Crustacea</taxon>
        <taxon>Branchiopoda</taxon>
        <taxon>Anostraca</taxon>
        <taxon>Artemiidae</taxon>
        <taxon>Artemia</taxon>
    </lineage>
</organism>